<dbReference type="Pfam" id="PF00394">
    <property type="entry name" value="Cu-oxidase"/>
    <property type="match status" value="1"/>
</dbReference>
<comment type="caution">
    <text evidence="8">The sequence shown here is derived from an EMBL/GenBank/DDBJ whole genome shotgun (WGS) entry which is preliminary data.</text>
</comment>
<feature type="domain" description="Plastocyanin-like" evidence="6">
    <location>
        <begin position="220"/>
        <end position="337"/>
    </location>
</feature>
<dbReference type="InterPro" id="IPR035668">
    <property type="entry name" value="Amicyanin"/>
</dbReference>
<evidence type="ECO:0000256" key="2">
    <source>
        <dbReference type="ARBA" id="ARBA00023002"/>
    </source>
</evidence>
<dbReference type="CDD" id="cd13921">
    <property type="entry name" value="Amicyanin"/>
    <property type="match status" value="1"/>
</dbReference>
<protein>
    <submittedName>
        <fullName evidence="8">Multicopper oxidase domain-containing protein</fullName>
    </submittedName>
</protein>
<dbReference type="InterPro" id="IPR008972">
    <property type="entry name" value="Cupredoxin"/>
</dbReference>
<accession>A0ABW3PZF6</accession>
<dbReference type="InterPro" id="IPR001117">
    <property type="entry name" value="Cu-oxidase_2nd"/>
</dbReference>
<dbReference type="PANTHER" id="PTHR11709">
    <property type="entry name" value="MULTI-COPPER OXIDASE"/>
    <property type="match status" value="1"/>
</dbReference>
<dbReference type="Gene3D" id="2.60.40.420">
    <property type="entry name" value="Cupredoxins - blue copper proteins"/>
    <property type="match status" value="2"/>
</dbReference>
<sequence>MINSSRKALLFRTVVILLMVMFLFSNINIMLRSEPGISAAAASHIPSEKNTSLQATKHFHLYATDGTLKLPDDTSVYVWGYSEQREKGSAGYPAPTLTVNEGDQVEVTLTNLGTSQKGIKQVAHTIHFHGLDTDQANDGVPHTSKDLLVGDSFTYKFKAEHAGTYFYHCHVDTIEHLQMGMTGAFIVKAKNGANEAWTGGPKYDKEYSFVLNEIDPVWHKAVQEGKKYDRTDFKPTYFTINGKAYPDTEKDPGTVITGKLGERVLVRIINSGYLPHAMHLHGHHFQVIASDGRPLPAPLEKDTVNVGPGERYDLLITFIQEGTYPFHSHNVVDNTNNGAYPGGMHTMVIIGDKGPASGHEGHGDHKEQEQHSSITGAIMAPVSPSEEAREEVMVAISHMKYSVKELRIKAGTTVTWENQDPVFHTVTNLAGAFDSRHLGPGEEFSYTFHEKGTYKYYCATHPSMEASVIVE</sequence>
<dbReference type="InterPro" id="IPR011707">
    <property type="entry name" value="Cu-oxidase-like_N"/>
</dbReference>
<keyword evidence="9" id="KW-1185">Reference proteome</keyword>
<dbReference type="EMBL" id="JBHTKX010000002">
    <property type="protein sequence ID" value="MFD1129827.1"/>
    <property type="molecule type" value="Genomic_DNA"/>
</dbReference>
<evidence type="ECO:0000259" key="7">
    <source>
        <dbReference type="Pfam" id="PF07732"/>
    </source>
</evidence>
<gene>
    <name evidence="8" type="ORF">ACFQ3J_16795</name>
</gene>
<evidence type="ECO:0000256" key="3">
    <source>
        <dbReference type="ARBA" id="ARBA00023008"/>
    </source>
</evidence>
<feature type="domain" description="Plastocyanin-like" evidence="7">
    <location>
        <begin position="91"/>
        <end position="191"/>
    </location>
</feature>
<dbReference type="PANTHER" id="PTHR11709:SF394">
    <property type="entry name" value="FI03373P-RELATED"/>
    <property type="match status" value="1"/>
</dbReference>
<dbReference type="Pfam" id="PF00127">
    <property type="entry name" value="Copper-bind"/>
    <property type="match status" value="1"/>
</dbReference>
<dbReference type="CDD" id="cd04202">
    <property type="entry name" value="CuRO_D2_2dMcoN_like"/>
    <property type="match status" value="1"/>
</dbReference>
<dbReference type="Proteomes" id="UP001597169">
    <property type="component" value="Unassembled WGS sequence"/>
</dbReference>
<proteinExistence type="predicted"/>
<evidence type="ECO:0000256" key="4">
    <source>
        <dbReference type="SAM" id="MobiDB-lite"/>
    </source>
</evidence>
<dbReference type="SUPFAM" id="SSF49503">
    <property type="entry name" value="Cupredoxins"/>
    <property type="match status" value="3"/>
</dbReference>
<feature type="region of interest" description="Disordered" evidence="4">
    <location>
        <begin position="353"/>
        <end position="372"/>
    </location>
</feature>
<evidence type="ECO:0000259" key="6">
    <source>
        <dbReference type="Pfam" id="PF00394"/>
    </source>
</evidence>
<dbReference type="RefSeq" id="WP_251583067.1">
    <property type="nucleotide sequence ID" value="NZ_JBHTKX010000002.1"/>
</dbReference>
<evidence type="ECO:0000313" key="9">
    <source>
        <dbReference type="Proteomes" id="UP001597169"/>
    </source>
</evidence>
<keyword evidence="1" id="KW-0479">Metal-binding</keyword>
<dbReference type="InterPro" id="IPR045087">
    <property type="entry name" value="Cu-oxidase_fam"/>
</dbReference>
<name>A0ABW3PZF6_9BACL</name>
<feature type="compositionally biased region" description="Basic and acidic residues" evidence="4">
    <location>
        <begin position="359"/>
        <end position="370"/>
    </location>
</feature>
<organism evidence="8 9">
    <name type="scientific">Paenibacillus provencensis</name>
    <dbReference type="NCBI Taxonomy" id="441151"/>
    <lineage>
        <taxon>Bacteria</taxon>
        <taxon>Bacillati</taxon>
        <taxon>Bacillota</taxon>
        <taxon>Bacilli</taxon>
        <taxon>Bacillales</taxon>
        <taxon>Paenibacillaceae</taxon>
        <taxon>Paenibacillus</taxon>
    </lineage>
</organism>
<evidence type="ECO:0000259" key="5">
    <source>
        <dbReference type="Pfam" id="PF00127"/>
    </source>
</evidence>
<evidence type="ECO:0000256" key="1">
    <source>
        <dbReference type="ARBA" id="ARBA00022723"/>
    </source>
</evidence>
<reference evidence="9" key="1">
    <citation type="journal article" date="2019" name="Int. J. Syst. Evol. Microbiol.">
        <title>The Global Catalogue of Microorganisms (GCM) 10K type strain sequencing project: providing services to taxonomists for standard genome sequencing and annotation.</title>
        <authorList>
            <consortium name="The Broad Institute Genomics Platform"/>
            <consortium name="The Broad Institute Genome Sequencing Center for Infectious Disease"/>
            <person name="Wu L."/>
            <person name="Ma J."/>
        </authorList>
    </citation>
    <scope>NUCLEOTIDE SEQUENCE [LARGE SCALE GENOMIC DNA]</scope>
    <source>
        <strain evidence="9">CCUG 53519</strain>
    </source>
</reference>
<dbReference type="Pfam" id="PF07732">
    <property type="entry name" value="Cu-oxidase_3"/>
    <property type="match status" value="1"/>
</dbReference>
<feature type="domain" description="Blue (type 1) copper" evidence="5">
    <location>
        <begin position="392"/>
        <end position="471"/>
    </location>
</feature>
<evidence type="ECO:0000313" key="8">
    <source>
        <dbReference type="EMBL" id="MFD1129827.1"/>
    </source>
</evidence>
<keyword evidence="3" id="KW-0186">Copper</keyword>
<keyword evidence="2" id="KW-0560">Oxidoreductase</keyword>
<dbReference type="InterPro" id="IPR000923">
    <property type="entry name" value="BlueCu_1"/>
</dbReference>